<evidence type="ECO:0008006" key="2">
    <source>
        <dbReference type="Google" id="ProtNLM"/>
    </source>
</evidence>
<dbReference type="AlphaFoldDB" id="A0AAW2KVX5"/>
<dbReference type="EMBL" id="JACGWK010000016">
    <property type="protein sequence ID" value="KAL0311175.1"/>
    <property type="molecule type" value="Genomic_DNA"/>
</dbReference>
<protein>
    <recommendedName>
        <fullName evidence="2">Reverse transcriptase zinc-binding domain-containing protein</fullName>
    </recommendedName>
</protein>
<reference evidence="1" key="1">
    <citation type="submission" date="2020-06" db="EMBL/GenBank/DDBJ databases">
        <authorList>
            <person name="Li T."/>
            <person name="Hu X."/>
            <person name="Zhang T."/>
            <person name="Song X."/>
            <person name="Zhang H."/>
            <person name="Dai N."/>
            <person name="Sheng W."/>
            <person name="Hou X."/>
            <person name="Wei L."/>
        </authorList>
    </citation>
    <scope>NUCLEOTIDE SEQUENCE</scope>
    <source>
        <strain evidence="1">G01</strain>
        <tissue evidence="1">Leaf</tissue>
    </source>
</reference>
<reference evidence="1" key="2">
    <citation type="journal article" date="2024" name="Plant">
        <title>Genomic evolution and insights into agronomic trait innovations of Sesamum species.</title>
        <authorList>
            <person name="Miao H."/>
            <person name="Wang L."/>
            <person name="Qu L."/>
            <person name="Liu H."/>
            <person name="Sun Y."/>
            <person name="Le M."/>
            <person name="Wang Q."/>
            <person name="Wei S."/>
            <person name="Zheng Y."/>
            <person name="Lin W."/>
            <person name="Duan Y."/>
            <person name="Cao H."/>
            <person name="Xiong S."/>
            <person name="Wang X."/>
            <person name="Wei L."/>
            <person name="Li C."/>
            <person name="Ma Q."/>
            <person name="Ju M."/>
            <person name="Zhao R."/>
            <person name="Li G."/>
            <person name="Mu C."/>
            <person name="Tian Q."/>
            <person name="Mei H."/>
            <person name="Zhang T."/>
            <person name="Gao T."/>
            <person name="Zhang H."/>
        </authorList>
    </citation>
    <scope>NUCLEOTIDE SEQUENCE</scope>
    <source>
        <strain evidence="1">G01</strain>
    </source>
</reference>
<comment type="caution">
    <text evidence="1">The sequence shown here is derived from an EMBL/GenBank/DDBJ whole genome shotgun (WGS) entry which is preliminary data.</text>
</comment>
<proteinExistence type="predicted"/>
<evidence type="ECO:0000313" key="1">
    <source>
        <dbReference type="EMBL" id="KAL0311175.1"/>
    </source>
</evidence>
<dbReference type="PANTHER" id="PTHR33116">
    <property type="entry name" value="REVERSE TRANSCRIPTASE ZINC-BINDING DOMAIN-CONTAINING PROTEIN-RELATED-RELATED"/>
    <property type="match status" value="1"/>
</dbReference>
<gene>
    <name evidence="1" type="ORF">Sangu_2412200</name>
</gene>
<organism evidence="1">
    <name type="scientific">Sesamum angustifolium</name>
    <dbReference type="NCBI Taxonomy" id="2727405"/>
    <lineage>
        <taxon>Eukaryota</taxon>
        <taxon>Viridiplantae</taxon>
        <taxon>Streptophyta</taxon>
        <taxon>Embryophyta</taxon>
        <taxon>Tracheophyta</taxon>
        <taxon>Spermatophyta</taxon>
        <taxon>Magnoliopsida</taxon>
        <taxon>eudicotyledons</taxon>
        <taxon>Gunneridae</taxon>
        <taxon>Pentapetalae</taxon>
        <taxon>asterids</taxon>
        <taxon>lamiids</taxon>
        <taxon>Lamiales</taxon>
        <taxon>Pedaliaceae</taxon>
        <taxon>Sesamum</taxon>
    </lineage>
</organism>
<sequence length="332" mass="37764">MRNGYNLSQIVSNIAGSVSLSMEIKQASSSLLKVYDKEILFHHPSLSLWLNSLLEVLTDYFNKILPWGTVTREASVTSPFLSPYLGSPLYKGNKKCILYDDLIAKMRLKLQGWGQSSLSHGGRLALIRSTLCSMSLHLIQVLNPPKTVLHSIEQIMARFFWGSTENHKKFTGQLGSEYVYQSRKEDWVSEDSLMWWLRSLTNFGGDLEAGVHYGQARTGRECVVFELKFKGISFGSLGQVKSHFGAITGSVSNHFLNWFTLHSLAQKNEDLIKWKLTHHGQFSTSSAWEYIRQQKNTHPIMKDVWNPCLIPTISVFAWRVLQIGYQLIPYSA</sequence>
<accession>A0AAW2KVX5</accession>
<dbReference type="PANTHER" id="PTHR33116:SF80">
    <property type="entry name" value="REVERSE TRANSCRIPTASE ZINC-BINDING DOMAIN-CONTAINING PROTEIN"/>
    <property type="match status" value="1"/>
</dbReference>
<name>A0AAW2KVX5_9LAMI</name>